<accession>A0ACD3BEI2</accession>
<gene>
    <name evidence="1" type="ORF">BDN72DRAFT_891360</name>
</gene>
<name>A0ACD3BEI2_9AGAR</name>
<protein>
    <submittedName>
        <fullName evidence="1">Uncharacterized protein</fullName>
    </submittedName>
</protein>
<evidence type="ECO:0000313" key="2">
    <source>
        <dbReference type="Proteomes" id="UP000308600"/>
    </source>
</evidence>
<evidence type="ECO:0000313" key="1">
    <source>
        <dbReference type="EMBL" id="TFK76280.1"/>
    </source>
</evidence>
<dbReference type="EMBL" id="ML208260">
    <property type="protein sequence ID" value="TFK76280.1"/>
    <property type="molecule type" value="Genomic_DNA"/>
</dbReference>
<keyword evidence="2" id="KW-1185">Reference proteome</keyword>
<sequence length="1339" mass="146119">MIQIILEIILASCLAANVFMPFMGIIIQIPFVVLLTMGPPSLFAVTIGFVLGSFACLLLKYGVVTKYTKAFSGISAGAGYKRVWPRFVEGLRKVAGSLIKIKGTVPPGIFWAVPVFAIMVYASAMKLTMPAALGDGTTVPTFIEDSLVDGSTMEMHVKISTGQALLQVKEHIKFAFEAVLTYASMLVSQVAEAAKPTARVALLSLDDVVRHIKSVGPDLTMKFVRAIRHESGLVRIQDLYRAIASAVYDFLISYGLVSAFKATILLAISVIYFAYKYMTRVLRLCWKDDIATSTQETRIYTQSLAFIFSDASITILLQVFFHTLDMVACIRSCTVPGFYALTLLVERAAYPLLRLWRPSNEWTSSWKMPCALKANDSANSDQGDSSTQSAFSRDVTLDTSSSSVDPDVTNETFSSEQSQDSSSFSSENRGNAALMLNTTMALESHCLEGGDFKISSYPTIQDITIPPQSIAPTVYPVGRPDCISTEQEHTSPFGQTASLNFSKNITIPILERRHNPRRVAFFKPKKLMLLSAPKPTTGKLCSEPKDLNMVKSSDDINSAIESHDEEDLVQYTAHVAGTTEGLEIDRPLYSNDLPSLTDLIIIHSRSDSPTESELPTPVNQSFDTAGVVIPSSNASDGLAAPVDASLPTTGQELVKFFEEVHDLHDQNILVPSRSLCGINDEPVDWLCEELDKLITLDTRNDGFYASDSTETIRPNNSRVYDEEPYTTSDIEDAERSEPLSVHSTALQSESNSENLGNQHKNTTTQTITLGTNTSAIQNGPEHPISPTNNSSLAGQNTTITPLEHEHELQTVNNQELYATTGLATPSFTSTDSALHASEFLPTSLPSHKDITASFDLETPVITAQPSVQILVTEDSFSAAAMVDLHLKLAALKISDDITAHTRDSTGDDTSGVDENNDLSRMTLAGNSSLLPVSTARSKIHLEPDCDDTPLQTDNITKPMVIETFYSTEPPTFQEPSLEISRVDEGESAPSVSHHIDLPQAQVNYDSNISSDERTSTSTGTPTDAHGDAAHILDLTSDNPPAAPAPVVLTKTINPCVHPARSEVPSEPECETTPHIIANPLEQPNSRQHNKASQVFRYSPAPESTTPGAVLAPGVPNIQVQPPAVPTAVPQHTDVQVPEVQMTASYSDVPTLRLEFDQELHLGPTFRSYPDSCSPAVAARLLDAVEGPMDTSADVVDDIAEMDVDDATKLVQEPIEVDMANTTELIEDVDTDAIIEIDMKDYLREQAKFKMIQRKCAMKLARQDRVNTLAETKLAAKRYLKGVSKLTLRIQGMNRVPVAAARNRQLAKHHRGRRTIVPHVRYGVMASDGVSLRWDMDTSS</sequence>
<reference evidence="1 2" key="1">
    <citation type="journal article" date="2019" name="Nat. Ecol. Evol.">
        <title>Megaphylogeny resolves global patterns of mushroom evolution.</title>
        <authorList>
            <person name="Varga T."/>
            <person name="Krizsan K."/>
            <person name="Foldi C."/>
            <person name="Dima B."/>
            <person name="Sanchez-Garcia M."/>
            <person name="Sanchez-Ramirez S."/>
            <person name="Szollosi G.J."/>
            <person name="Szarkandi J.G."/>
            <person name="Papp V."/>
            <person name="Albert L."/>
            <person name="Andreopoulos W."/>
            <person name="Angelini C."/>
            <person name="Antonin V."/>
            <person name="Barry K.W."/>
            <person name="Bougher N.L."/>
            <person name="Buchanan P."/>
            <person name="Buyck B."/>
            <person name="Bense V."/>
            <person name="Catcheside P."/>
            <person name="Chovatia M."/>
            <person name="Cooper J."/>
            <person name="Damon W."/>
            <person name="Desjardin D."/>
            <person name="Finy P."/>
            <person name="Geml J."/>
            <person name="Haridas S."/>
            <person name="Hughes K."/>
            <person name="Justo A."/>
            <person name="Karasinski D."/>
            <person name="Kautmanova I."/>
            <person name="Kiss B."/>
            <person name="Kocsube S."/>
            <person name="Kotiranta H."/>
            <person name="LaButti K.M."/>
            <person name="Lechner B.E."/>
            <person name="Liimatainen K."/>
            <person name="Lipzen A."/>
            <person name="Lukacs Z."/>
            <person name="Mihaltcheva S."/>
            <person name="Morgado L.N."/>
            <person name="Niskanen T."/>
            <person name="Noordeloos M.E."/>
            <person name="Ohm R.A."/>
            <person name="Ortiz-Santana B."/>
            <person name="Ovrebo C."/>
            <person name="Racz N."/>
            <person name="Riley R."/>
            <person name="Savchenko A."/>
            <person name="Shiryaev A."/>
            <person name="Soop K."/>
            <person name="Spirin V."/>
            <person name="Szebenyi C."/>
            <person name="Tomsovsky M."/>
            <person name="Tulloss R.E."/>
            <person name="Uehling J."/>
            <person name="Grigoriev I.V."/>
            <person name="Vagvolgyi C."/>
            <person name="Papp T."/>
            <person name="Martin F.M."/>
            <person name="Miettinen O."/>
            <person name="Hibbett D.S."/>
            <person name="Nagy L.G."/>
        </authorList>
    </citation>
    <scope>NUCLEOTIDE SEQUENCE [LARGE SCALE GENOMIC DNA]</scope>
    <source>
        <strain evidence="1 2">NL-1719</strain>
    </source>
</reference>
<dbReference type="Proteomes" id="UP000308600">
    <property type="component" value="Unassembled WGS sequence"/>
</dbReference>
<proteinExistence type="predicted"/>
<organism evidence="1 2">
    <name type="scientific">Pluteus cervinus</name>
    <dbReference type="NCBI Taxonomy" id="181527"/>
    <lineage>
        <taxon>Eukaryota</taxon>
        <taxon>Fungi</taxon>
        <taxon>Dikarya</taxon>
        <taxon>Basidiomycota</taxon>
        <taxon>Agaricomycotina</taxon>
        <taxon>Agaricomycetes</taxon>
        <taxon>Agaricomycetidae</taxon>
        <taxon>Agaricales</taxon>
        <taxon>Pluteineae</taxon>
        <taxon>Pluteaceae</taxon>
        <taxon>Pluteus</taxon>
    </lineage>
</organism>